<evidence type="ECO:0000256" key="4">
    <source>
        <dbReference type="ARBA" id="ARBA00022842"/>
    </source>
</evidence>
<reference evidence="6" key="1">
    <citation type="journal article" date="2011" name="Genome Res.">
        <title>Phylogeny-wide analysis of social amoeba genomes highlights ancient origins for complex intercellular communication.</title>
        <authorList>
            <person name="Heidel A.J."/>
            <person name="Lawal H.M."/>
            <person name="Felder M."/>
            <person name="Schilde C."/>
            <person name="Helps N.R."/>
            <person name="Tunggal B."/>
            <person name="Rivero F."/>
            <person name="John U."/>
            <person name="Schleicher M."/>
            <person name="Eichinger L."/>
            <person name="Platzer M."/>
            <person name="Noegel A.A."/>
            <person name="Schaap P."/>
            <person name="Gloeckner G."/>
        </authorList>
    </citation>
    <scope>NUCLEOTIDE SEQUENCE [LARGE SCALE GENOMIC DNA]</scope>
    <source>
        <strain evidence="6">SH3</strain>
    </source>
</reference>
<sequence>MDSSNVEKVVAKEIELHQQLKNLDCIGFDMDMTIVRYHNVELQLLVNQCMSKTLAPKFPHLANDKLELEICHRGIILDLDTGYILKLGSNKRVLKAFFGSQAVDKKTILETYESQPIPENRPLHSFNGSSTSRFFALISYFDIPAASLWVHHIDHLVKQGVTVTRPLMLEFLQALIDTFNIHFTDFYKGEYYEEFRKNPGKFVIKATEKCKNWLRELKNNGTKVLLITNSKSEYTDLLMKYCYGEDFQDLFDLVVADAKKPDFFKKDRPFYDLESYFPKVVNQIQVDEVVFNKKTVYNHGNVKTLMDQVRKSKGKSETDLISFCYVGDHLIGDVSVPKQFSKWMTIAIVEEIEDPNEIVVLKKKTNYKDGNRYEWGSFFHFHEHDSQQVPIETYWSSIVRENADIMLGSVETLAEYFHQDKFDKQSLQPCAVIYQNDSDF</sequence>
<dbReference type="EMBL" id="GL883026">
    <property type="protein sequence ID" value="EGG15146.1"/>
    <property type="molecule type" value="Genomic_DNA"/>
</dbReference>
<dbReference type="Pfam" id="PF05761">
    <property type="entry name" value="5_nucleotid"/>
    <property type="match status" value="1"/>
</dbReference>
<dbReference type="InterPro" id="IPR036412">
    <property type="entry name" value="HAD-like_sf"/>
</dbReference>
<evidence type="ECO:0000256" key="1">
    <source>
        <dbReference type="ARBA" id="ARBA00009589"/>
    </source>
</evidence>
<accession>F4Q8X7</accession>
<dbReference type="KEGG" id="dfa:DFA_09970"/>
<dbReference type="SUPFAM" id="SSF56784">
    <property type="entry name" value="HAD-like"/>
    <property type="match status" value="1"/>
</dbReference>
<evidence type="ECO:0000256" key="2">
    <source>
        <dbReference type="ARBA" id="ARBA00022723"/>
    </source>
</evidence>
<dbReference type="PANTHER" id="PTHR12103">
    <property type="entry name" value="5'-NUCLEOTIDASE DOMAIN-CONTAINING"/>
    <property type="match status" value="1"/>
</dbReference>
<dbReference type="Proteomes" id="UP000007797">
    <property type="component" value="Unassembled WGS sequence"/>
</dbReference>
<dbReference type="GO" id="GO:0008253">
    <property type="term" value="F:5'-nucleotidase activity"/>
    <property type="evidence" value="ECO:0007669"/>
    <property type="project" value="TreeGrafter"/>
</dbReference>
<evidence type="ECO:0000313" key="6">
    <source>
        <dbReference type="Proteomes" id="UP000007797"/>
    </source>
</evidence>
<dbReference type="GO" id="GO:0046872">
    <property type="term" value="F:metal ion binding"/>
    <property type="evidence" value="ECO:0007669"/>
    <property type="project" value="UniProtKB-KW"/>
</dbReference>
<dbReference type="AlphaFoldDB" id="F4Q8X7"/>
<evidence type="ECO:0000313" key="5">
    <source>
        <dbReference type="EMBL" id="EGG15146.1"/>
    </source>
</evidence>
<keyword evidence="6" id="KW-1185">Reference proteome</keyword>
<protein>
    <submittedName>
        <fullName evidence="5">5'-nucleotidase</fullName>
    </submittedName>
</protein>
<dbReference type="Gene3D" id="3.40.50.1000">
    <property type="entry name" value="HAD superfamily/HAD-like"/>
    <property type="match status" value="1"/>
</dbReference>
<dbReference type="RefSeq" id="XP_004351866.1">
    <property type="nucleotide sequence ID" value="XM_004351814.1"/>
</dbReference>
<dbReference type="InterPro" id="IPR023214">
    <property type="entry name" value="HAD_sf"/>
</dbReference>
<dbReference type="OMA" id="ICSNPYG"/>
<keyword evidence="2" id="KW-0479">Metal-binding</keyword>
<keyword evidence="3" id="KW-0378">Hydrolase</keyword>
<gene>
    <name evidence="5" type="ORF">DFA_09970</name>
</gene>
<dbReference type="GeneID" id="14867253"/>
<dbReference type="OrthoDB" id="6503940at2759"/>
<name>F4Q8X7_CACFS</name>
<keyword evidence="4" id="KW-0460">Magnesium</keyword>
<dbReference type="InterPro" id="IPR008380">
    <property type="entry name" value="HAD-SF_hydro_IG_5-nucl"/>
</dbReference>
<evidence type="ECO:0000256" key="3">
    <source>
        <dbReference type="ARBA" id="ARBA00022801"/>
    </source>
</evidence>
<comment type="similarity">
    <text evidence="1">Belongs to the 5'(3')-deoxyribonucleotidase family.</text>
</comment>
<organism evidence="5 6">
    <name type="scientific">Cavenderia fasciculata</name>
    <name type="common">Slime mold</name>
    <name type="synonym">Dictyostelium fasciculatum</name>
    <dbReference type="NCBI Taxonomy" id="261658"/>
    <lineage>
        <taxon>Eukaryota</taxon>
        <taxon>Amoebozoa</taxon>
        <taxon>Evosea</taxon>
        <taxon>Eumycetozoa</taxon>
        <taxon>Dictyostelia</taxon>
        <taxon>Acytosteliales</taxon>
        <taxon>Cavenderiaceae</taxon>
        <taxon>Cavenderia</taxon>
    </lineage>
</organism>
<dbReference type="PANTHER" id="PTHR12103:SF16">
    <property type="entry name" value="5'-NUCLEOTIDASE"/>
    <property type="match status" value="1"/>
</dbReference>
<proteinExistence type="inferred from homology"/>